<sequence>MAIPGKLGGVTMDDLAGAIVVALDRYGWPEAVRGVKQFCIDFEDANDHVRHEMLYIEPRSTGSRAFDAMLAGLAEHLAFHHGMKVPHWALNPERSVDDKWWFATDTPSLRPLCFVDTPAAFACRGVFLPRSALAHV</sequence>
<dbReference type="AlphaFoldDB" id="A0A0D8FVN7"/>
<dbReference type="Proteomes" id="UP000032336">
    <property type="component" value="Unassembled WGS sequence"/>
</dbReference>
<keyword evidence="2" id="KW-1185">Reference proteome</keyword>
<reference evidence="1 2" key="1">
    <citation type="submission" date="2015-01" db="EMBL/GenBank/DDBJ databases">
        <title>Draft genome of the acidophilic iron oxidizer Ferrimicrobium acidiphilum strain T23.</title>
        <authorList>
            <person name="Poehlein A."/>
            <person name="Eisen S."/>
            <person name="Schloemann M."/>
            <person name="Johnson B.D."/>
            <person name="Daniel R."/>
            <person name="Muehling M."/>
        </authorList>
    </citation>
    <scope>NUCLEOTIDE SEQUENCE [LARGE SCALE GENOMIC DNA]</scope>
    <source>
        <strain evidence="1 2">T23</strain>
    </source>
</reference>
<organism evidence="1 2">
    <name type="scientific">Ferrimicrobium acidiphilum DSM 19497</name>
    <dbReference type="NCBI Taxonomy" id="1121877"/>
    <lineage>
        <taxon>Bacteria</taxon>
        <taxon>Bacillati</taxon>
        <taxon>Actinomycetota</taxon>
        <taxon>Acidimicrobiia</taxon>
        <taxon>Acidimicrobiales</taxon>
        <taxon>Acidimicrobiaceae</taxon>
        <taxon>Ferrimicrobium</taxon>
    </lineage>
</organism>
<protein>
    <submittedName>
        <fullName evidence="1">Uncharacterized protein</fullName>
    </submittedName>
</protein>
<dbReference type="eggNOG" id="COG1813">
    <property type="taxonomic scope" value="Bacteria"/>
</dbReference>
<name>A0A0D8FVN7_9ACTN</name>
<evidence type="ECO:0000313" key="2">
    <source>
        <dbReference type="Proteomes" id="UP000032336"/>
    </source>
</evidence>
<evidence type="ECO:0000313" key="1">
    <source>
        <dbReference type="EMBL" id="KJE77335.1"/>
    </source>
</evidence>
<proteinExistence type="predicted"/>
<dbReference type="STRING" id="1121877.FEAC_07690"/>
<comment type="caution">
    <text evidence="1">The sequence shown here is derived from an EMBL/GenBank/DDBJ whole genome shotgun (WGS) entry which is preliminary data.</text>
</comment>
<accession>A0A0D8FVN7</accession>
<gene>
    <name evidence="1" type="ORF">FEAC_07690</name>
</gene>
<dbReference type="EMBL" id="JXUW01000005">
    <property type="protein sequence ID" value="KJE77335.1"/>
    <property type="molecule type" value="Genomic_DNA"/>
</dbReference>